<proteinExistence type="predicted"/>
<gene>
    <name evidence="3" type="ORF">RirG_030970</name>
</gene>
<feature type="transmembrane region" description="Helical" evidence="2">
    <location>
        <begin position="196"/>
        <end position="219"/>
    </location>
</feature>
<dbReference type="Proteomes" id="UP000022910">
    <property type="component" value="Unassembled WGS sequence"/>
</dbReference>
<evidence type="ECO:0000256" key="2">
    <source>
        <dbReference type="SAM" id="Phobius"/>
    </source>
</evidence>
<evidence type="ECO:0000256" key="1">
    <source>
        <dbReference type="SAM" id="MobiDB-lite"/>
    </source>
</evidence>
<comment type="caution">
    <text evidence="3">The sequence shown here is derived from an EMBL/GenBank/DDBJ whole genome shotgun (WGS) entry which is preliminary data.</text>
</comment>
<keyword evidence="2" id="KW-1133">Transmembrane helix</keyword>
<reference evidence="3 4" key="1">
    <citation type="submission" date="2014-02" db="EMBL/GenBank/DDBJ databases">
        <title>Single nucleus genome sequencing reveals high similarity among nuclei of an endomycorrhizal fungus.</title>
        <authorList>
            <person name="Lin K."/>
            <person name="Geurts R."/>
            <person name="Zhang Z."/>
            <person name="Limpens E."/>
            <person name="Saunders D.G."/>
            <person name="Mu D."/>
            <person name="Pang E."/>
            <person name="Cao H."/>
            <person name="Cha H."/>
            <person name="Lin T."/>
            <person name="Zhou Q."/>
            <person name="Shang Y."/>
            <person name="Li Y."/>
            <person name="Ivanov S."/>
            <person name="Sharma T."/>
            <person name="Velzen R.V."/>
            <person name="Ruijter N.D."/>
            <person name="Aanen D.K."/>
            <person name="Win J."/>
            <person name="Kamoun S."/>
            <person name="Bisseling T."/>
            <person name="Huang S."/>
        </authorList>
    </citation>
    <scope>NUCLEOTIDE SEQUENCE [LARGE SCALE GENOMIC DNA]</scope>
    <source>
        <strain evidence="4">DAOM197198w</strain>
    </source>
</reference>
<keyword evidence="4" id="KW-1185">Reference proteome</keyword>
<evidence type="ECO:0000313" key="3">
    <source>
        <dbReference type="EMBL" id="EXX76668.1"/>
    </source>
</evidence>
<name>A0A015NBW8_RHIIW</name>
<dbReference type="HOGENOM" id="CLU_924852_0_0_1"/>
<protein>
    <submittedName>
        <fullName evidence="3">Uncharacterized protein</fullName>
    </submittedName>
</protein>
<organism evidence="3 4">
    <name type="scientific">Rhizophagus irregularis (strain DAOM 197198w)</name>
    <name type="common">Glomus intraradices</name>
    <dbReference type="NCBI Taxonomy" id="1432141"/>
    <lineage>
        <taxon>Eukaryota</taxon>
        <taxon>Fungi</taxon>
        <taxon>Fungi incertae sedis</taxon>
        <taxon>Mucoromycota</taxon>
        <taxon>Glomeromycotina</taxon>
        <taxon>Glomeromycetes</taxon>
        <taxon>Glomerales</taxon>
        <taxon>Glomeraceae</taxon>
        <taxon>Rhizophagus</taxon>
    </lineage>
</organism>
<keyword evidence="2" id="KW-0812">Transmembrane</keyword>
<feature type="region of interest" description="Disordered" evidence="1">
    <location>
        <begin position="270"/>
        <end position="291"/>
    </location>
</feature>
<accession>A0A015NBW8</accession>
<sequence length="301" mass="32765">MQFTYEIIPRPVDVGGGWLLRLLENGEEVGSGAFPPTDEFEDAEEALRGAYEDAEWEAYLWLESRPIPSEERHQRRAALHRWCDRPQALCRRPGRIHKGDVMDADDLAALYGTALKQQDAATEAINDLAKERAQLRAIIETLQNTSRSIQKAAGDAAAKAVTETLGQAPKTAQTAFNAATDALNTAAGKVRTAGAWLTWQFGVVFILVGVAAVATNYAIGRFTLPDRAEIDALRSEKAELEASIADLNKRGAKIKINTCDGRLCIEASTNQGKDTAGNPAPMGSWRTSDGRDVPMVIPRGY</sequence>
<dbReference type="EMBL" id="JEMT01011909">
    <property type="protein sequence ID" value="EXX76668.1"/>
    <property type="molecule type" value="Genomic_DNA"/>
</dbReference>
<evidence type="ECO:0000313" key="4">
    <source>
        <dbReference type="Proteomes" id="UP000022910"/>
    </source>
</evidence>
<keyword evidence="2" id="KW-0472">Membrane</keyword>
<dbReference type="AlphaFoldDB" id="A0A015NBW8"/>